<dbReference type="InterPro" id="IPR011992">
    <property type="entry name" value="EF-hand-dom_pair"/>
</dbReference>
<keyword evidence="4" id="KW-0966">Cell projection</keyword>
<dbReference type="InterPro" id="IPR050630">
    <property type="entry name" value="WD_repeat_EMAP"/>
</dbReference>
<dbReference type="Gene3D" id="2.130.10.10">
    <property type="entry name" value="YVTN repeat-like/Quinoprotein amine dehydrogenase"/>
    <property type="match status" value="2"/>
</dbReference>
<evidence type="ECO:0000256" key="3">
    <source>
        <dbReference type="ARBA" id="ARBA00022737"/>
    </source>
</evidence>
<reference evidence="8" key="1">
    <citation type="submission" date="2025-08" db="UniProtKB">
        <authorList>
            <consortium name="RefSeq"/>
        </authorList>
    </citation>
    <scope>IDENTIFICATION</scope>
    <source>
        <tissue evidence="8">Thorax and Abdomen</tissue>
    </source>
</reference>
<evidence type="ECO:0000256" key="5">
    <source>
        <dbReference type="ARBA" id="ARBA00040994"/>
    </source>
</evidence>
<dbReference type="SUPFAM" id="SSF47473">
    <property type="entry name" value="EF-hand"/>
    <property type="match status" value="1"/>
</dbReference>
<dbReference type="GeneID" id="124294671"/>
<keyword evidence="7" id="KW-1185">Reference proteome</keyword>
<evidence type="ECO:0000256" key="6">
    <source>
        <dbReference type="SAM" id="MobiDB-lite"/>
    </source>
</evidence>
<organism evidence="7 8">
    <name type="scientific">Neodiprion lecontei</name>
    <name type="common">Redheaded pine sawfly</name>
    <dbReference type="NCBI Taxonomy" id="441921"/>
    <lineage>
        <taxon>Eukaryota</taxon>
        <taxon>Metazoa</taxon>
        <taxon>Ecdysozoa</taxon>
        <taxon>Arthropoda</taxon>
        <taxon>Hexapoda</taxon>
        <taxon>Insecta</taxon>
        <taxon>Pterygota</taxon>
        <taxon>Neoptera</taxon>
        <taxon>Endopterygota</taxon>
        <taxon>Hymenoptera</taxon>
        <taxon>Tenthredinoidea</taxon>
        <taxon>Diprionidae</taxon>
        <taxon>Diprioninae</taxon>
        <taxon>Neodiprion</taxon>
    </lineage>
</organism>
<dbReference type="Proteomes" id="UP000829291">
    <property type="component" value="Chromosome 5"/>
</dbReference>
<keyword evidence="2" id="KW-0853">WD repeat</keyword>
<dbReference type="InterPro" id="IPR036322">
    <property type="entry name" value="WD40_repeat_dom_sf"/>
</dbReference>
<protein>
    <recommendedName>
        <fullName evidence="5">Cilia- and flagella-associated protein 251</fullName>
    </recommendedName>
</protein>
<dbReference type="InterPro" id="IPR015943">
    <property type="entry name" value="WD40/YVTN_repeat-like_dom_sf"/>
</dbReference>
<keyword evidence="3" id="KW-0677">Repeat</keyword>
<comment type="subcellular location">
    <subcellularLocation>
        <location evidence="1">Cell projection</location>
        <location evidence="1">Cilium</location>
    </subcellularLocation>
</comment>
<feature type="region of interest" description="Disordered" evidence="6">
    <location>
        <begin position="1"/>
        <end position="49"/>
    </location>
</feature>
<evidence type="ECO:0000256" key="4">
    <source>
        <dbReference type="ARBA" id="ARBA00023273"/>
    </source>
</evidence>
<dbReference type="PANTHER" id="PTHR13720:SF13">
    <property type="entry name" value="CILIA- AND FLAGELLA-ASSOCIATED PROTEIN 251"/>
    <property type="match status" value="1"/>
</dbReference>
<evidence type="ECO:0000256" key="1">
    <source>
        <dbReference type="ARBA" id="ARBA00004138"/>
    </source>
</evidence>
<name>A0ABM3G9Q0_NEOLC</name>
<feature type="compositionally biased region" description="Low complexity" evidence="6">
    <location>
        <begin position="8"/>
        <end position="17"/>
    </location>
</feature>
<feature type="compositionally biased region" description="Acidic residues" evidence="6">
    <location>
        <begin position="376"/>
        <end position="391"/>
    </location>
</feature>
<dbReference type="SMART" id="SM00320">
    <property type="entry name" value="WD40"/>
    <property type="match status" value="4"/>
</dbReference>
<sequence length="979" mass="110279">MNKREDSSSISSNSWISFGTPVEDEEHLKSSRSPRRSSSSENPKLTPFKLRHSYGINPRVPLVNLTSKDRTLIAYACSHATALYDYTSRDMHLLQGHQNYVSMISTDTEGKWLLTVDSGKDNVVIIWDTETRVPICTLFNPHGMEELLAAKLSPNAKYIVTIGNGIEMTIKFWLWSYGRHESDATAVLTGLGNDRVKEIIFNSEFSNHFLLGLESNLVFVTWDNQTLNWKIAKINGDAGRLGLFNVSTYIMKTHQVWTGTSNGHILVLGDILYRECFSTKRKPSNFKTHVKSLRLQSCEISAITSHENVVVVGNVLGHIKFYDNQLRLMFCCQKFGLDRITAISFHLNSRRKAPIEVTSESFVVSSTSTLDRTENSEDDVDNEEMDGEPPSDDQSRGPALEELLLPRRSKHAIEKREKFANLDSNVTISLDLAPPVNPDEDQIVLDNRVMSQKPEIIPSDYTLEQTPFIIDDFIVFTGTSRIARVETSSLKCHYISHQAAAAVTAVDTHPDRDILATGNMAGGIHLYEYNNHHLLVSKQTPPIPSFEELIASDITGAIRNYVTCVHSHQEPLAGVTALRFSPNGKTYITLYTLRYATQLLILFVIQFPGRELACGMQSGVLWILNPSTLDPEDRLPFKHSSKSLLDIVYSEKSDFMAYRDDNMTVGAYHYAASSAETGADLAVWNFLGKYQSHHLPIREVLFGPPLSGGSVPRLFTLAEDCNFIEYDLENRCNLFLRRVADVFDTMQTQFLPTRNMHNQAYMVFATDTQIGLQLLPFDGNPFMVVGIVGHPQMITHMTLSCCGEFLFTLGYRDPCVLMWKINPRAVDIMAKLGGSSLSPFYCLIDGGQDGWLLNEMQDLFYYAQILHQGENTTATRIVSDKVSITQLPNLMRAVGYYPSACELEELMTEVVSKNYAKTGQLVEEITFEEFVKLYVNHRPVFGTSMQQIKKAFAVFGKPEMENSPIITREQFIEILTEHG</sequence>
<evidence type="ECO:0000256" key="2">
    <source>
        <dbReference type="ARBA" id="ARBA00022574"/>
    </source>
</evidence>
<feature type="region of interest" description="Disordered" evidence="6">
    <location>
        <begin position="366"/>
        <end position="398"/>
    </location>
</feature>
<dbReference type="SUPFAM" id="SSF50978">
    <property type="entry name" value="WD40 repeat-like"/>
    <property type="match status" value="2"/>
</dbReference>
<dbReference type="Gene3D" id="1.10.238.10">
    <property type="entry name" value="EF-hand"/>
    <property type="match status" value="1"/>
</dbReference>
<gene>
    <name evidence="8" type="primary">LOC124294671</name>
</gene>
<dbReference type="Pfam" id="PF00400">
    <property type="entry name" value="WD40"/>
    <property type="match status" value="1"/>
</dbReference>
<evidence type="ECO:0000313" key="7">
    <source>
        <dbReference type="Proteomes" id="UP000829291"/>
    </source>
</evidence>
<evidence type="ECO:0000313" key="8">
    <source>
        <dbReference type="RefSeq" id="XP_046596997.1"/>
    </source>
</evidence>
<accession>A0ABM3G9Q0</accession>
<dbReference type="InterPro" id="IPR001680">
    <property type="entry name" value="WD40_rpt"/>
</dbReference>
<proteinExistence type="predicted"/>
<dbReference type="RefSeq" id="XP_046596997.1">
    <property type="nucleotide sequence ID" value="XM_046741041.1"/>
</dbReference>
<dbReference type="PANTHER" id="PTHR13720">
    <property type="entry name" value="WD-40 REPEAT PROTEIN"/>
    <property type="match status" value="1"/>
</dbReference>